<evidence type="ECO:0000256" key="3">
    <source>
        <dbReference type="ARBA" id="ARBA00022691"/>
    </source>
</evidence>
<keyword evidence="9" id="KW-1185">Reference proteome</keyword>
<dbReference type="InterPro" id="IPR029063">
    <property type="entry name" value="SAM-dependent_MTases_sf"/>
</dbReference>
<feature type="region of interest" description="Disordered" evidence="6">
    <location>
        <begin position="318"/>
        <end position="377"/>
    </location>
</feature>
<dbReference type="PANTHER" id="PTHR22807">
    <property type="entry name" value="NOP2 YEAST -RELATED NOL1/NOP2/FMU SUN DOMAIN-CONTAINING"/>
    <property type="match status" value="1"/>
</dbReference>
<dbReference type="InterPro" id="IPR049561">
    <property type="entry name" value="NSUN5_7_fdxn-like"/>
</dbReference>
<sequence>MSLYFEASAILEEIKDQPSLLKDKVYKSKDLKSSPGAVFAVLSEAIKWSEVLAEVIDKSQILTLEKKLTPTLSLILVHDLLLAKNGLSLSKKHAIYDIITKHKARLTSELTRARIKRGLPSLAALRDQINAVPSSSDPLAFHPRWIRINTLRVSLSSALTTIFKTYTPVSSLATLASTPNGIYTDPHIPSLIALHPSQDLTKSPSYHSGALIFQDKASCFPAYLLDPSGEGRVIDGCAAPGNKTTHLAAIIREKVAGGAVTACERSLPRAETLKTMVKKAGAGEMVQVRAGQDFLALKSESGDWDDVTGILLDPSCSGSGIVGRDEGPRTVVLPRDPRSGTGGPPDVVKDGKGKGKKRKRGSESGVNGQDVNGTARDEARTVHVAEDEEVDALSTQQVEGEKLKERLRALSTFQLKLLVHAFRFPAAERITYSTCSVHAEENENVVVKALASEVARERGWRIMSRQEQVEGLRKWERRGDVTATKVVVSSLSDGASNLDSQEIAEGCIRCAKGTEEGTMGFFVAGFIRGESLAKHNGAATQGTRSERMNSEASESEFEGFD</sequence>
<evidence type="ECO:0000313" key="8">
    <source>
        <dbReference type="EMBL" id="PNS15195.1"/>
    </source>
</evidence>
<evidence type="ECO:0000256" key="5">
    <source>
        <dbReference type="PROSITE-ProRule" id="PRU01023"/>
    </source>
</evidence>
<keyword evidence="1 5" id="KW-0489">Methyltransferase</keyword>
<keyword evidence="3 5" id="KW-0949">S-adenosyl-L-methionine</keyword>
<keyword evidence="4 5" id="KW-0694">RNA-binding</keyword>
<dbReference type="SUPFAM" id="SSF53335">
    <property type="entry name" value="S-adenosyl-L-methionine-dependent methyltransferases"/>
    <property type="match status" value="1"/>
</dbReference>
<proteinExistence type="inferred from homology"/>
<dbReference type="Pfam" id="PF21148">
    <property type="entry name" value="NSUN5_fdxn-like"/>
    <property type="match status" value="1"/>
</dbReference>
<dbReference type="STRING" id="2082308.A0A2K1QJ63"/>
<comment type="caution">
    <text evidence="5">Lacks conserved residue(s) required for the propagation of feature annotation.</text>
</comment>
<comment type="similarity">
    <text evidence="5">Belongs to the class I-like SAM-binding methyltransferase superfamily. RsmB/NOP family.</text>
</comment>
<dbReference type="PROSITE" id="PS51686">
    <property type="entry name" value="SAM_MT_RSMB_NOP"/>
    <property type="match status" value="1"/>
</dbReference>
<evidence type="ECO:0000256" key="4">
    <source>
        <dbReference type="ARBA" id="ARBA00022884"/>
    </source>
</evidence>
<evidence type="ECO:0000259" key="7">
    <source>
        <dbReference type="PROSITE" id="PS51686"/>
    </source>
</evidence>
<organism evidence="8 9">
    <name type="scientific">Sphaceloma murrayae</name>
    <dbReference type="NCBI Taxonomy" id="2082308"/>
    <lineage>
        <taxon>Eukaryota</taxon>
        <taxon>Fungi</taxon>
        <taxon>Dikarya</taxon>
        <taxon>Ascomycota</taxon>
        <taxon>Pezizomycotina</taxon>
        <taxon>Dothideomycetes</taxon>
        <taxon>Dothideomycetidae</taxon>
        <taxon>Myriangiales</taxon>
        <taxon>Elsinoaceae</taxon>
        <taxon>Sphaceloma</taxon>
    </lineage>
</organism>
<feature type="binding site" evidence="5">
    <location>
        <begin position="237"/>
        <end position="243"/>
    </location>
    <ligand>
        <name>S-adenosyl-L-methionine</name>
        <dbReference type="ChEBI" id="CHEBI:59789"/>
    </ligand>
</feature>
<dbReference type="GO" id="GO:0005730">
    <property type="term" value="C:nucleolus"/>
    <property type="evidence" value="ECO:0007669"/>
    <property type="project" value="TreeGrafter"/>
</dbReference>
<gene>
    <name evidence="8" type="ORF">CAC42_8196</name>
</gene>
<dbReference type="PANTHER" id="PTHR22807:SF4">
    <property type="entry name" value="28S RRNA (CYTOSINE-C(5))-METHYLTRANSFERASE"/>
    <property type="match status" value="1"/>
</dbReference>
<dbReference type="InterPro" id="IPR049560">
    <property type="entry name" value="MeTrfase_RsmB-F_NOP2_cat"/>
</dbReference>
<evidence type="ECO:0000256" key="2">
    <source>
        <dbReference type="ARBA" id="ARBA00022679"/>
    </source>
</evidence>
<dbReference type="FunCoup" id="A0A2K1QJ63">
    <property type="interactions" value="505"/>
</dbReference>
<dbReference type="PRINTS" id="PR02008">
    <property type="entry name" value="RCMTFAMILY"/>
</dbReference>
<evidence type="ECO:0000256" key="6">
    <source>
        <dbReference type="SAM" id="MobiDB-lite"/>
    </source>
</evidence>
<dbReference type="AlphaFoldDB" id="A0A2K1QJ63"/>
<dbReference type="InterPro" id="IPR048889">
    <property type="entry name" value="NSUN5_RCM1_N"/>
</dbReference>
<dbReference type="Gene3D" id="3.40.50.150">
    <property type="entry name" value="Vaccinia Virus protein VP39"/>
    <property type="match status" value="1"/>
</dbReference>
<evidence type="ECO:0000256" key="1">
    <source>
        <dbReference type="ARBA" id="ARBA00022603"/>
    </source>
</evidence>
<dbReference type="Pfam" id="PF21153">
    <property type="entry name" value="NSUN5_N"/>
    <property type="match status" value="1"/>
</dbReference>
<reference evidence="8 9" key="1">
    <citation type="submission" date="2017-06" db="EMBL/GenBank/DDBJ databases">
        <title>Draft genome sequence of a variant of Elsinoe murrayae.</title>
        <authorList>
            <person name="Cheng Q."/>
        </authorList>
    </citation>
    <scope>NUCLEOTIDE SEQUENCE [LARGE SCALE GENOMIC DNA]</scope>
    <source>
        <strain evidence="8 9">CQ-2017a</strain>
    </source>
</reference>
<accession>A0A2K1QJ63</accession>
<feature type="domain" description="SAM-dependent MTase RsmB/NOP-type" evidence="7">
    <location>
        <begin position="134"/>
        <end position="529"/>
    </location>
</feature>
<dbReference type="EMBL" id="NKHZ01000080">
    <property type="protein sequence ID" value="PNS15195.1"/>
    <property type="molecule type" value="Genomic_DNA"/>
</dbReference>
<dbReference type="InterPro" id="IPR001678">
    <property type="entry name" value="MeTrfase_RsmB-F_NOP2_dom"/>
</dbReference>
<keyword evidence="2 5" id="KW-0808">Transferase</keyword>
<dbReference type="Gene3D" id="3.30.70.1170">
    <property type="entry name" value="Sun protein, domain 3"/>
    <property type="match status" value="1"/>
</dbReference>
<protein>
    <submittedName>
        <fullName evidence="8">25S rRNA (Cytosine-C(5))-methyltransferase rcm1</fullName>
    </submittedName>
</protein>
<dbReference type="GO" id="GO:0070475">
    <property type="term" value="P:rRNA base methylation"/>
    <property type="evidence" value="ECO:0007669"/>
    <property type="project" value="TreeGrafter"/>
</dbReference>
<dbReference type="Proteomes" id="UP000243797">
    <property type="component" value="Unassembled WGS sequence"/>
</dbReference>
<dbReference type="InParanoid" id="A0A2K1QJ63"/>
<feature type="active site" description="Nucleophile" evidence="5">
    <location>
        <position position="435"/>
    </location>
</feature>
<dbReference type="GO" id="GO:0008173">
    <property type="term" value="F:RNA methyltransferase activity"/>
    <property type="evidence" value="ECO:0007669"/>
    <property type="project" value="InterPro"/>
</dbReference>
<dbReference type="GO" id="GO:0003723">
    <property type="term" value="F:RNA binding"/>
    <property type="evidence" value="ECO:0007669"/>
    <property type="project" value="UniProtKB-UniRule"/>
</dbReference>
<name>A0A2K1QJ63_9PEZI</name>
<comment type="caution">
    <text evidence="8">The sequence shown here is derived from an EMBL/GenBank/DDBJ whole genome shotgun (WGS) entry which is preliminary data.</text>
</comment>
<dbReference type="Pfam" id="PF01189">
    <property type="entry name" value="Methyltr_RsmB-F"/>
    <property type="match status" value="1"/>
</dbReference>
<dbReference type="OrthoDB" id="435282at2759"/>
<feature type="binding site" evidence="5">
    <location>
        <position position="313"/>
    </location>
    <ligand>
        <name>S-adenosyl-L-methionine</name>
        <dbReference type="ChEBI" id="CHEBI:59789"/>
    </ligand>
</feature>
<feature type="binding site" evidence="5">
    <location>
        <position position="264"/>
    </location>
    <ligand>
        <name>S-adenosyl-L-methionine</name>
        <dbReference type="ChEBI" id="CHEBI:59789"/>
    </ligand>
</feature>
<dbReference type="InterPro" id="IPR023267">
    <property type="entry name" value="RCMT"/>
</dbReference>
<evidence type="ECO:0000313" key="9">
    <source>
        <dbReference type="Proteomes" id="UP000243797"/>
    </source>
</evidence>
<feature type="region of interest" description="Disordered" evidence="6">
    <location>
        <begin position="537"/>
        <end position="561"/>
    </location>
</feature>